<evidence type="ECO:0000256" key="5">
    <source>
        <dbReference type="SAM" id="Phobius"/>
    </source>
</evidence>
<feature type="domain" description="Methylamine utilisation protein MauE" evidence="6">
    <location>
        <begin position="8"/>
        <end position="130"/>
    </location>
</feature>
<keyword evidence="3 5" id="KW-1133">Transmembrane helix</keyword>
<evidence type="ECO:0000256" key="1">
    <source>
        <dbReference type="ARBA" id="ARBA00004141"/>
    </source>
</evidence>
<evidence type="ECO:0000256" key="2">
    <source>
        <dbReference type="ARBA" id="ARBA00022692"/>
    </source>
</evidence>
<sequence>MKKQAIQDSLSALLVLLFVYASFSKYADFKYFQQSMHRQPFPNWLVTSIIWMLPPLEIAIAGLLAFSRTRLLGLYAFIIIMSLFTFYIVAILLNLFPIVPCSCGGLIQSLGWLPHLFLNLFFILIAGLVLRMEFLNIKKERKNSTKNQR</sequence>
<reference evidence="7 8" key="1">
    <citation type="journal article" date="2013" name="J. Microbiol.">
        <title>Mucilaginibacter ginsenosidivorax sp. nov., with ginsenoside converting activity isolated from sediment.</title>
        <authorList>
            <person name="Kim J.K."/>
            <person name="Choi T.E."/>
            <person name="Liu Q.M."/>
            <person name="Park H.Y."/>
            <person name="Yi T.H."/>
            <person name="Yoon M.H."/>
            <person name="Kim S.C."/>
            <person name="Im W.T."/>
        </authorList>
    </citation>
    <scope>NUCLEOTIDE SEQUENCE [LARGE SCALE GENOMIC DNA]</scope>
    <source>
        <strain evidence="7 8">KHI28</strain>
    </source>
</reference>
<dbReference type="KEGG" id="mgk:FSB76_23970"/>
<protein>
    <recommendedName>
        <fullName evidence="6">Methylamine utilisation protein MauE domain-containing protein</fullName>
    </recommendedName>
</protein>
<dbReference type="Proteomes" id="UP000321362">
    <property type="component" value="Chromosome"/>
</dbReference>
<evidence type="ECO:0000259" key="6">
    <source>
        <dbReference type="Pfam" id="PF07291"/>
    </source>
</evidence>
<keyword evidence="4 5" id="KW-0472">Membrane</keyword>
<feature type="transmembrane region" description="Helical" evidence="5">
    <location>
        <begin position="116"/>
        <end position="134"/>
    </location>
</feature>
<dbReference type="OrthoDB" id="673785at2"/>
<evidence type="ECO:0000313" key="7">
    <source>
        <dbReference type="EMBL" id="QEC78856.1"/>
    </source>
</evidence>
<feature type="transmembrane region" description="Helical" evidence="5">
    <location>
        <begin position="73"/>
        <end position="96"/>
    </location>
</feature>
<proteinExistence type="predicted"/>
<dbReference type="GO" id="GO:0030416">
    <property type="term" value="P:methylamine metabolic process"/>
    <property type="evidence" value="ECO:0007669"/>
    <property type="project" value="InterPro"/>
</dbReference>
<evidence type="ECO:0000256" key="3">
    <source>
        <dbReference type="ARBA" id="ARBA00022989"/>
    </source>
</evidence>
<name>A0A5B8W7E7_9SPHI</name>
<dbReference type="Pfam" id="PF07291">
    <property type="entry name" value="MauE"/>
    <property type="match status" value="1"/>
</dbReference>
<feature type="transmembrane region" description="Helical" evidence="5">
    <location>
        <begin position="45"/>
        <end position="66"/>
    </location>
</feature>
<evidence type="ECO:0000313" key="8">
    <source>
        <dbReference type="Proteomes" id="UP000321362"/>
    </source>
</evidence>
<gene>
    <name evidence="7" type="ORF">FSB76_23970</name>
</gene>
<dbReference type="EMBL" id="CP042437">
    <property type="protein sequence ID" value="QEC78856.1"/>
    <property type="molecule type" value="Genomic_DNA"/>
</dbReference>
<dbReference type="GO" id="GO:0016020">
    <property type="term" value="C:membrane"/>
    <property type="evidence" value="ECO:0007669"/>
    <property type="project" value="UniProtKB-SubCell"/>
</dbReference>
<keyword evidence="2 5" id="KW-0812">Transmembrane</keyword>
<keyword evidence="8" id="KW-1185">Reference proteome</keyword>
<comment type="subcellular location">
    <subcellularLocation>
        <location evidence="1">Membrane</location>
        <topology evidence="1">Multi-pass membrane protein</topology>
    </subcellularLocation>
</comment>
<dbReference type="RefSeq" id="WP_147057900.1">
    <property type="nucleotide sequence ID" value="NZ_CP042437.1"/>
</dbReference>
<evidence type="ECO:0000256" key="4">
    <source>
        <dbReference type="ARBA" id="ARBA00023136"/>
    </source>
</evidence>
<organism evidence="7 8">
    <name type="scientific">Mucilaginibacter ginsenosidivorax</name>
    <dbReference type="NCBI Taxonomy" id="862126"/>
    <lineage>
        <taxon>Bacteria</taxon>
        <taxon>Pseudomonadati</taxon>
        <taxon>Bacteroidota</taxon>
        <taxon>Sphingobacteriia</taxon>
        <taxon>Sphingobacteriales</taxon>
        <taxon>Sphingobacteriaceae</taxon>
        <taxon>Mucilaginibacter</taxon>
    </lineage>
</organism>
<dbReference type="InterPro" id="IPR009908">
    <property type="entry name" value="Methylamine_util_MauE"/>
</dbReference>
<dbReference type="AlphaFoldDB" id="A0A5B8W7E7"/>
<accession>A0A5B8W7E7</accession>